<evidence type="ECO:0000313" key="7">
    <source>
        <dbReference type="Proteomes" id="UP000009154"/>
    </source>
</evidence>
<dbReference type="Pfam" id="PF01510">
    <property type="entry name" value="Amidase_2"/>
    <property type="match status" value="1"/>
</dbReference>
<feature type="domain" description="Peptidoglycan recognition protein family" evidence="5">
    <location>
        <begin position="287"/>
        <end position="435"/>
    </location>
</feature>
<dbReference type="STRING" id="1112204.GPOL_c04000"/>
<evidence type="ECO:0000256" key="1">
    <source>
        <dbReference type="ARBA" id="ARBA00007553"/>
    </source>
</evidence>
<feature type="region of interest" description="Disordered" evidence="2">
    <location>
        <begin position="479"/>
        <end position="505"/>
    </location>
</feature>
<evidence type="ECO:0000256" key="3">
    <source>
        <dbReference type="SAM" id="Phobius"/>
    </source>
</evidence>
<dbReference type="GO" id="GO:0008745">
    <property type="term" value="F:N-acetylmuramoyl-L-alanine amidase activity"/>
    <property type="evidence" value="ECO:0007669"/>
    <property type="project" value="InterPro"/>
</dbReference>
<evidence type="ECO:0000259" key="4">
    <source>
        <dbReference type="SMART" id="SM00644"/>
    </source>
</evidence>
<keyword evidence="3" id="KW-1133">Transmembrane helix</keyword>
<organism evidence="6 7">
    <name type="scientific">Gordonia polyisoprenivorans (strain DSM 44266 / VH2)</name>
    <dbReference type="NCBI Taxonomy" id="1112204"/>
    <lineage>
        <taxon>Bacteria</taxon>
        <taxon>Bacillati</taxon>
        <taxon>Actinomycetota</taxon>
        <taxon>Actinomycetes</taxon>
        <taxon>Mycobacteriales</taxon>
        <taxon>Gordoniaceae</taxon>
        <taxon>Gordonia</taxon>
    </lineage>
</organism>
<evidence type="ECO:0000256" key="2">
    <source>
        <dbReference type="SAM" id="MobiDB-lite"/>
    </source>
</evidence>
<feature type="region of interest" description="Disordered" evidence="2">
    <location>
        <begin position="1"/>
        <end position="26"/>
    </location>
</feature>
<dbReference type="PANTHER" id="PTHR11022:SF41">
    <property type="entry name" value="PEPTIDOGLYCAN-RECOGNITION PROTEIN LC-RELATED"/>
    <property type="match status" value="1"/>
</dbReference>
<protein>
    <submittedName>
        <fullName evidence="6">N-acetylmuramoyl-L-alanine amidase family 2 protein</fullName>
    </submittedName>
</protein>
<evidence type="ECO:0000259" key="5">
    <source>
        <dbReference type="SMART" id="SM00701"/>
    </source>
</evidence>
<keyword evidence="3" id="KW-0472">Membrane</keyword>
<dbReference type="AlphaFoldDB" id="H6MTA5"/>
<evidence type="ECO:0000313" key="6">
    <source>
        <dbReference type="EMBL" id="AFA71471.1"/>
    </source>
</evidence>
<dbReference type="HOGENOM" id="CLU_018529_1_0_11"/>
<dbReference type="SUPFAM" id="SSF55846">
    <property type="entry name" value="N-acetylmuramoyl-L-alanine amidase-like"/>
    <property type="match status" value="1"/>
</dbReference>
<keyword evidence="3" id="KW-0812">Transmembrane</keyword>
<dbReference type="GO" id="GO:0009253">
    <property type="term" value="P:peptidoglycan catabolic process"/>
    <property type="evidence" value="ECO:0007669"/>
    <property type="project" value="InterPro"/>
</dbReference>
<proteinExistence type="inferred from homology"/>
<feature type="transmembrane region" description="Helical" evidence="3">
    <location>
        <begin position="35"/>
        <end position="52"/>
    </location>
</feature>
<dbReference type="PANTHER" id="PTHR11022">
    <property type="entry name" value="PEPTIDOGLYCAN RECOGNITION PROTEIN"/>
    <property type="match status" value="1"/>
</dbReference>
<dbReference type="InterPro" id="IPR015510">
    <property type="entry name" value="PGRP"/>
</dbReference>
<dbReference type="CDD" id="cd06583">
    <property type="entry name" value="PGRP"/>
    <property type="match status" value="1"/>
</dbReference>
<name>H6MTA5_GORPV</name>
<dbReference type="InterPro" id="IPR002502">
    <property type="entry name" value="Amidase_domain"/>
</dbReference>
<dbReference type="InterPro" id="IPR036505">
    <property type="entry name" value="Amidase/PGRP_sf"/>
</dbReference>
<feature type="domain" description="N-acetylmuramoyl-L-alanine amidase" evidence="4">
    <location>
        <begin position="300"/>
        <end position="464"/>
    </location>
</feature>
<dbReference type="EMBL" id="CP003119">
    <property type="protein sequence ID" value="AFA71471.1"/>
    <property type="molecule type" value="Genomic_DNA"/>
</dbReference>
<dbReference type="GO" id="GO:0008270">
    <property type="term" value="F:zinc ion binding"/>
    <property type="evidence" value="ECO:0007669"/>
    <property type="project" value="InterPro"/>
</dbReference>
<dbReference type="Gene3D" id="3.40.80.10">
    <property type="entry name" value="Peptidoglycan recognition protein-like"/>
    <property type="match status" value="1"/>
</dbReference>
<feature type="compositionally biased region" description="Low complexity" evidence="2">
    <location>
        <begin position="495"/>
        <end position="505"/>
    </location>
</feature>
<dbReference type="eggNOG" id="COG5479">
    <property type="taxonomic scope" value="Bacteria"/>
</dbReference>
<dbReference type="Proteomes" id="UP000009154">
    <property type="component" value="Chromosome"/>
</dbReference>
<dbReference type="SMART" id="SM00644">
    <property type="entry name" value="Ami_2"/>
    <property type="match status" value="1"/>
</dbReference>
<comment type="similarity">
    <text evidence="1">Belongs to the N-acetylmuramoyl-L-alanine amidase 2 family.</text>
</comment>
<keyword evidence="7" id="KW-1185">Reference proteome</keyword>
<gene>
    <name evidence="6" type="ordered locus">GPOL_c04000</name>
</gene>
<feature type="region of interest" description="Disordered" evidence="2">
    <location>
        <begin position="59"/>
        <end position="83"/>
    </location>
</feature>
<dbReference type="InterPro" id="IPR006619">
    <property type="entry name" value="PGRP_domain_met/bac"/>
</dbReference>
<reference evidence="6 7" key="1">
    <citation type="journal article" date="2012" name="Appl. Environ. Microbiol.">
        <title>Involvement of two latex-clearing proteins during rubber degradation and insights into the subsequent degradation pathway revealed by the genome sequence of Gordonia polyisoprenivorans strain VH2.</title>
        <authorList>
            <person name="Hiessl S."/>
            <person name="Schuldes J."/>
            <person name="Thurmer A."/>
            <person name="Halbsguth T."/>
            <person name="Broker D."/>
            <person name="Angelov A."/>
            <person name="Liebl W."/>
            <person name="Daniel R."/>
            <person name="Steinbuchel A."/>
        </authorList>
    </citation>
    <scope>NUCLEOTIDE SEQUENCE [LARGE SCALE GENOMIC DNA]</scope>
    <source>
        <strain evidence="7">DSM 44266 / VH2</strain>
    </source>
</reference>
<accession>H6MTA5</accession>
<feature type="compositionally biased region" description="Basic and acidic residues" evidence="2">
    <location>
        <begin position="1"/>
        <end position="12"/>
    </location>
</feature>
<sequence>MGARLHRGDHDTIGAARTTDPRELRRPVRYPRRKPSVVLAAVAMTLGAALFIDLGSERSAPSVRPVDTHRSTGPGDTGAIDPTSIDTVDLREVPNAVVELARSGLARAGIRLPEVDLSALPLPAATAPSTSPTAPGRQPVGALVKHLVRDTPFKMVGFTWNKPVWDEAEDATMMLRAKDPVRGWGDWVELEPIQTSADPSADHPGGTEPVWVGAAKEIQVALTDGQSAIPAAGSTGAGLADLVVGSAGEVLKNLASTVLPELTATLLSPDSLLSLGSSMLTTLSGGPQVISRAAWGADESIRCSQPTVSPTLNGAIVHHTAGSNDYTPQQSAEIVRGIYAYHARTLNWCDIGYNVLVDKYGQIFEGAFGGLDRNVEGTHTGGFNKNTVGVSMIGNLDEVAPSGQMLAAVGRFLKWRLNRAGLNPAATATLTSEYFSDSKFPPGTQTRLPVIAGHRDYNNTSCPGIQGYPALDQIRALAGAVAPTAPESPAPDSPAPEAAAPAPAQ</sequence>
<dbReference type="SMART" id="SM00701">
    <property type="entry name" value="PGRP"/>
    <property type="match status" value="1"/>
</dbReference>
<dbReference type="KEGG" id="gpo:GPOL_c04000"/>